<reference evidence="6" key="1">
    <citation type="journal article" date="2014" name="Front. Microbiol.">
        <title>High frequency of phylogenetically diverse reductive dehalogenase-homologous genes in deep subseafloor sedimentary metagenomes.</title>
        <authorList>
            <person name="Kawai M."/>
            <person name="Futagami T."/>
            <person name="Toyoda A."/>
            <person name="Takaki Y."/>
            <person name="Nishi S."/>
            <person name="Hori S."/>
            <person name="Arai W."/>
            <person name="Tsubouchi T."/>
            <person name="Morono Y."/>
            <person name="Uchiyama I."/>
            <person name="Ito T."/>
            <person name="Fujiyama A."/>
            <person name="Inagaki F."/>
            <person name="Takami H."/>
        </authorList>
    </citation>
    <scope>NUCLEOTIDE SEQUENCE</scope>
    <source>
        <strain evidence="6">Expedition CK06-06</strain>
    </source>
</reference>
<proteinExistence type="predicted"/>
<dbReference type="AlphaFoldDB" id="X1CEF4"/>
<keyword evidence="2" id="KW-0949">S-adenosyl-L-methionine</keyword>
<dbReference type="PANTHER" id="PTHR43409:SF16">
    <property type="entry name" value="SLR0320 PROTEIN"/>
    <property type="match status" value="1"/>
</dbReference>
<organism evidence="6">
    <name type="scientific">marine sediment metagenome</name>
    <dbReference type="NCBI Taxonomy" id="412755"/>
    <lineage>
        <taxon>unclassified sequences</taxon>
        <taxon>metagenomes</taxon>
        <taxon>ecological metagenomes</taxon>
    </lineage>
</organism>
<dbReference type="Gene3D" id="3.40.50.280">
    <property type="entry name" value="Cobalamin-binding domain"/>
    <property type="match status" value="1"/>
</dbReference>
<dbReference type="InterPro" id="IPR023404">
    <property type="entry name" value="rSAM_horseshoe"/>
</dbReference>
<dbReference type="PANTHER" id="PTHR43409">
    <property type="entry name" value="ANAEROBIC MAGNESIUM-PROTOPORPHYRIN IX MONOMETHYL ESTER CYCLASE-RELATED"/>
    <property type="match status" value="1"/>
</dbReference>
<comment type="cofactor">
    <cofactor evidence="1">
        <name>[4Fe-4S] cluster</name>
        <dbReference type="ChEBI" id="CHEBI:49883"/>
    </cofactor>
</comment>
<dbReference type="GO" id="GO:0051539">
    <property type="term" value="F:4 iron, 4 sulfur cluster binding"/>
    <property type="evidence" value="ECO:0007669"/>
    <property type="project" value="InterPro"/>
</dbReference>
<sequence>VFNHILIKLVFKFSKNLSTITGTWEGKIIVGGPHTSVALETIPEFVDFIVQGEGERAILNIVEGQIKDRVVKESRIEDLDSLPVPAYDYFANLPYDFTTKWTEEKPIFNMNTSRGCPFDCAFCSVGSIWGRKYRCFSAQRIIEEVKYLVEKYNVK</sequence>
<keyword evidence="4" id="KW-0408">Iron</keyword>
<evidence type="ECO:0000256" key="2">
    <source>
        <dbReference type="ARBA" id="ARBA00022691"/>
    </source>
</evidence>
<feature type="non-terminal residue" evidence="6">
    <location>
        <position position="1"/>
    </location>
</feature>
<dbReference type="Gene3D" id="3.80.30.20">
    <property type="entry name" value="tm_1862 like domain"/>
    <property type="match status" value="1"/>
</dbReference>
<evidence type="ECO:0000256" key="1">
    <source>
        <dbReference type="ARBA" id="ARBA00001966"/>
    </source>
</evidence>
<keyword evidence="5" id="KW-0411">Iron-sulfur</keyword>
<comment type="caution">
    <text evidence="6">The sequence shown here is derived from an EMBL/GenBank/DDBJ whole genome shotgun (WGS) entry which is preliminary data.</text>
</comment>
<dbReference type="InterPro" id="IPR020612">
    <property type="entry name" value="Methylthiotransferase_CS"/>
</dbReference>
<dbReference type="InterPro" id="IPR007197">
    <property type="entry name" value="rSAM"/>
</dbReference>
<evidence type="ECO:0000256" key="4">
    <source>
        <dbReference type="ARBA" id="ARBA00023004"/>
    </source>
</evidence>
<dbReference type="SUPFAM" id="SSF102114">
    <property type="entry name" value="Radical SAM enzymes"/>
    <property type="match status" value="1"/>
</dbReference>
<dbReference type="InterPro" id="IPR051198">
    <property type="entry name" value="BchE-like"/>
</dbReference>
<accession>X1CEF4</accession>
<dbReference type="PROSITE" id="PS01278">
    <property type="entry name" value="MTTASE_RADICAL"/>
    <property type="match status" value="1"/>
</dbReference>
<dbReference type="GO" id="GO:0005829">
    <property type="term" value="C:cytosol"/>
    <property type="evidence" value="ECO:0007669"/>
    <property type="project" value="TreeGrafter"/>
</dbReference>
<gene>
    <name evidence="6" type="ORF">S01H4_62506</name>
</gene>
<feature type="non-terminal residue" evidence="6">
    <location>
        <position position="155"/>
    </location>
</feature>
<keyword evidence="3" id="KW-0479">Metal-binding</keyword>
<dbReference type="SFLD" id="SFLDG01082">
    <property type="entry name" value="B12-binding_domain_containing"/>
    <property type="match status" value="1"/>
</dbReference>
<evidence type="ECO:0000256" key="3">
    <source>
        <dbReference type="ARBA" id="ARBA00022723"/>
    </source>
</evidence>
<evidence type="ECO:0000256" key="5">
    <source>
        <dbReference type="ARBA" id="ARBA00023014"/>
    </source>
</evidence>
<dbReference type="SFLD" id="SFLDS00029">
    <property type="entry name" value="Radical_SAM"/>
    <property type="match status" value="1"/>
</dbReference>
<dbReference type="EMBL" id="BART01037325">
    <property type="protein sequence ID" value="GAH06711.1"/>
    <property type="molecule type" value="Genomic_DNA"/>
</dbReference>
<dbReference type="GO" id="GO:0003824">
    <property type="term" value="F:catalytic activity"/>
    <property type="evidence" value="ECO:0007669"/>
    <property type="project" value="InterPro"/>
</dbReference>
<dbReference type="GO" id="GO:0046872">
    <property type="term" value="F:metal ion binding"/>
    <property type="evidence" value="ECO:0007669"/>
    <property type="project" value="UniProtKB-KW"/>
</dbReference>
<evidence type="ECO:0008006" key="7">
    <source>
        <dbReference type="Google" id="ProtNLM"/>
    </source>
</evidence>
<protein>
    <recommendedName>
        <fullName evidence="7">B12-binding domain-containing protein</fullName>
    </recommendedName>
</protein>
<dbReference type="InterPro" id="IPR058240">
    <property type="entry name" value="rSAM_sf"/>
</dbReference>
<evidence type="ECO:0000313" key="6">
    <source>
        <dbReference type="EMBL" id="GAH06711.1"/>
    </source>
</evidence>
<name>X1CEF4_9ZZZZ</name>